<organism evidence="1 2">
    <name type="scientific">Zunongwangia pacifica</name>
    <dbReference type="NCBI Taxonomy" id="2911062"/>
    <lineage>
        <taxon>Bacteria</taxon>
        <taxon>Pseudomonadati</taxon>
        <taxon>Bacteroidota</taxon>
        <taxon>Flavobacteriia</taxon>
        <taxon>Flavobacteriales</taxon>
        <taxon>Flavobacteriaceae</taxon>
        <taxon>Zunongwangia</taxon>
    </lineage>
</organism>
<comment type="caution">
    <text evidence="1">The sequence shown here is derived from an EMBL/GenBank/DDBJ whole genome shotgun (WGS) entry which is preliminary data.</text>
</comment>
<protein>
    <submittedName>
        <fullName evidence="1">Mutarotase</fullName>
    </submittedName>
</protein>
<dbReference type="Gene3D" id="3.90.1140.10">
    <property type="entry name" value="Cyclic phosphodiesterase"/>
    <property type="match status" value="1"/>
</dbReference>
<name>A0A9X1ZT62_9FLAO</name>
<dbReference type="InterPro" id="IPR009097">
    <property type="entry name" value="Cyclic_Pdiesterase"/>
</dbReference>
<dbReference type="EMBL" id="JAKHSK010000045">
    <property type="protein sequence ID" value="MCL6220572.1"/>
    <property type="molecule type" value="Genomic_DNA"/>
</dbReference>
<dbReference type="AlphaFoldDB" id="A0A9X1ZT62"/>
<dbReference type="Proteomes" id="UP001139521">
    <property type="component" value="Unassembled WGS sequence"/>
</dbReference>
<reference evidence="1" key="1">
    <citation type="submission" date="2022-01" db="EMBL/GenBank/DDBJ databases">
        <title>Genome sequencing of Zunongwangia sp. M21534 genome.</title>
        <authorList>
            <person name="Chen Y."/>
            <person name="Dong C."/>
            <person name="Shao Z."/>
        </authorList>
    </citation>
    <scope>NUCLEOTIDE SEQUENCE</scope>
    <source>
        <strain evidence="1">MCCC M21534</strain>
    </source>
</reference>
<evidence type="ECO:0000313" key="1">
    <source>
        <dbReference type="EMBL" id="MCL6220572.1"/>
    </source>
</evidence>
<proteinExistence type="predicted"/>
<dbReference type="RefSeq" id="WP_249603266.1">
    <property type="nucleotide sequence ID" value="NZ_JAKHSK010000045.1"/>
</dbReference>
<gene>
    <name evidence="1" type="ORF">L1967_19950</name>
</gene>
<keyword evidence="2" id="KW-1185">Reference proteome</keyword>
<accession>A0A9X1ZT62</accession>
<evidence type="ECO:0000313" key="2">
    <source>
        <dbReference type="Proteomes" id="UP001139521"/>
    </source>
</evidence>
<sequence>MRLELELHYQNIHTNGLKLVKNGSYFIDKDIFNPEDLRRGITLLARPDKKVSLKIHRLLQEIKDFEPHQYFYPQQDFHITIMSIISCYSGFHLDKINIEDYISVIKKTISKFNNFNIHFKGISLNPSGILVNGYLKDDTLNLLRNSLRENFKQTDLEQSLDQRYAIKTAHSSIFRFQHRLNQPNKLIEFVEKHRETDFGSFEVKNVELVFNDWYLKTENTIFLENFSL</sequence>
<dbReference type="SUPFAM" id="SSF55144">
    <property type="entry name" value="LigT-like"/>
    <property type="match status" value="1"/>
</dbReference>